<feature type="transmembrane region" description="Helical" evidence="6">
    <location>
        <begin position="75"/>
        <end position="96"/>
    </location>
</feature>
<dbReference type="AlphaFoldDB" id="A0A9P5CR45"/>
<feature type="transmembrane region" description="Helical" evidence="6">
    <location>
        <begin position="116"/>
        <end position="149"/>
    </location>
</feature>
<keyword evidence="4 6" id="KW-0472">Membrane</keyword>
<feature type="transmembrane region" description="Helical" evidence="6">
    <location>
        <begin position="161"/>
        <end position="183"/>
    </location>
</feature>
<gene>
    <name evidence="8" type="ORF">M406DRAFT_350304</name>
</gene>
<reference evidence="8" key="1">
    <citation type="journal article" date="2020" name="Phytopathology">
        <title>Genome sequence of the chestnut blight fungus Cryphonectria parasitica EP155: A fundamental resource for an archetypical invasive plant pathogen.</title>
        <authorList>
            <person name="Crouch J.A."/>
            <person name="Dawe A."/>
            <person name="Aerts A."/>
            <person name="Barry K."/>
            <person name="Churchill A.C.L."/>
            <person name="Grimwood J."/>
            <person name="Hillman B."/>
            <person name="Milgroom M.G."/>
            <person name="Pangilinan J."/>
            <person name="Smith M."/>
            <person name="Salamov A."/>
            <person name="Schmutz J."/>
            <person name="Yadav J."/>
            <person name="Grigoriev I.V."/>
            <person name="Nuss D."/>
        </authorList>
    </citation>
    <scope>NUCLEOTIDE SEQUENCE</scope>
    <source>
        <strain evidence="8">EP155</strain>
    </source>
</reference>
<comment type="similarity">
    <text evidence="5">Belongs to the SAT4 family.</text>
</comment>
<evidence type="ECO:0000313" key="8">
    <source>
        <dbReference type="EMBL" id="KAF3766881.1"/>
    </source>
</evidence>
<evidence type="ECO:0000256" key="1">
    <source>
        <dbReference type="ARBA" id="ARBA00004141"/>
    </source>
</evidence>
<keyword evidence="9" id="KW-1185">Reference proteome</keyword>
<feature type="transmembrane region" description="Helical" evidence="6">
    <location>
        <begin position="27"/>
        <end position="55"/>
    </location>
</feature>
<evidence type="ECO:0000256" key="2">
    <source>
        <dbReference type="ARBA" id="ARBA00022692"/>
    </source>
</evidence>
<organism evidence="8 9">
    <name type="scientific">Cryphonectria parasitica (strain ATCC 38755 / EP155)</name>
    <dbReference type="NCBI Taxonomy" id="660469"/>
    <lineage>
        <taxon>Eukaryota</taxon>
        <taxon>Fungi</taxon>
        <taxon>Dikarya</taxon>
        <taxon>Ascomycota</taxon>
        <taxon>Pezizomycotina</taxon>
        <taxon>Sordariomycetes</taxon>
        <taxon>Sordariomycetidae</taxon>
        <taxon>Diaporthales</taxon>
        <taxon>Cryphonectriaceae</taxon>
        <taxon>Cryphonectria-Endothia species complex</taxon>
        <taxon>Cryphonectria</taxon>
    </lineage>
</organism>
<dbReference type="PANTHER" id="PTHR33048:SF47">
    <property type="entry name" value="INTEGRAL MEMBRANE PROTEIN-RELATED"/>
    <property type="match status" value="1"/>
</dbReference>
<dbReference type="OrthoDB" id="61113at2759"/>
<dbReference type="EMBL" id="MU032346">
    <property type="protein sequence ID" value="KAF3766881.1"/>
    <property type="molecule type" value="Genomic_DNA"/>
</dbReference>
<keyword evidence="2 6" id="KW-0812">Transmembrane</keyword>
<dbReference type="RefSeq" id="XP_040777842.1">
    <property type="nucleotide sequence ID" value="XM_040922539.1"/>
</dbReference>
<name>A0A9P5CR45_CRYP1</name>
<proteinExistence type="inferred from homology"/>
<evidence type="ECO:0000256" key="4">
    <source>
        <dbReference type="ARBA" id="ARBA00023136"/>
    </source>
</evidence>
<feature type="domain" description="Rhodopsin" evidence="7">
    <location>
        <begin position="33"/>
        <end position="227"/>
    </location>
</feature>
<accession>A0A9P5CR45</accession>
<feature type="transmembrane region" description="Helical" evidence="6">
    <location>
        <begin position="203"/>
        <end position="226"/>
    </location>
</feature>
<dbReference type="InterPro" id="IPR052337">
    <property type="entry name" value="SAT4-like"/>
</dbReference>
<evidence type="ECO:0000313" key="9">
    <source>
        <dbReference type="Proteomes" id="UP000803844"/>
    </source>
</evidence>
<dbReference type="InterPro" id="IPR049326">
    <property type="entry name" value="Rhodopsin_dom_fungi"/>
</dbReference>
<comment type="subcellular location">
    <subcellularLocation>
        <location evidence="1">Membrane</location>
        <topology evidence="1">Multi-pass membrane protein</topology>
    </subcellularLocation>
</comment>
<dbReference type="GeneID" id="63839668"/>
<protein>
    <recommendedName>
        <fullName evidence="7">Rhodopsin domain-containing protein</fullName>
    </recommendedName>
</protein>
<comment type="caution">
    <text evidence="8">The sequence shown here is derived from an EMBL/GenBank/DDBJ whole genome shotgun (WGS) entry which is preliminary data.</text>
</comment>
<evidence type="ECO:0000256" key="3">
    <source>
        <dbReference type="ARBA" id="ARBA00022989"/>
    </source>
</evidence>
<dbReference type="Proteomes" id="UP000803844">
    <property type="component" value="Unassembled WGS sequence"/>
</dbReference>
<evidence type="ECO:0000259" key="7">
    <source>
        <dbReference type="Pfam" id="PF20684"/>
    </source>
</evidence>
<evidence type="ECO:0000256" key="5">
    <source>
        <dbReference type="ARBA" id="ARBA00038359"/>
    </source>
</evidence>
<dbReference type="Pfam" id="PF20684">
    <property type="entry name" value="Fung_rhodopsin"/>
    <property type="match status" value="1"/>
</dbReference>
<evidence type="ECO:0000256" key="6">
    <source>
        <dbReference type="SAM" id="Phobius"/>
    </source>
</evidence>
<dbReference type="GO" id="GO:0016020">
    <property type="term" value="C:membrane"/>
    <property type="evidence" value="ECO:0007669"/>
    <property type="project" value="UniProtKB-SubCell"/>
</dbReference>
<dbReference type="PANTHER" id="PTHR33048">
    <property type="entry name" value="PTH11-LIKE INTEGRAL MEMBRANE PROTEIN (AFU_ORTHOLOGUE AFUA_5G11245)"/>
    <property type="match status" value="1"/>
</dbReference>
<keyword evidence="3 6" id="KW-1133">Transmembrane helix</keyword>
<sequence>MTKLTDLLGSYDNLNDAPSLLNHPSNILAITIVFVIFYFGNAFYPTSAGLIKLALLFQYLRVYDKGSVFRKATKVMICVVAIWSISFSVFGWIPTWPVEAYWNLEMPAFRYGFGSLYLGPFVSIYVSLTATNMVLDVIVLGLAAPLLLVNKKPEAVSRWSLVSLFGLGSLASVMSIWRLAAIIETQATTKPTFDPTWYGAMPIVLAVLEVDIATITASLPVFWPVLQQLHQNQILVTREVKIVREERRRNTAETSSDRDDEGIELQRSESALQLHSNKSEHYGDPYVAEQVNPFRRLELQFGTKAEIDVSPLGRKTSITSYRMRDTD</sequence>